<dbReference type="InterPro" id="IPR032675">
    <property type="entry name" value="LRR_dom_sf"/>
</dbReference>
<gene>
    <name evidence="1" type="ORF">E9934_19020</name>
</gene>
<name>A0A4S8N027_9ACTN</name>
<dbReference type="OrthoDB" id="135105at2"/>
<dbReference type="EMBL" id="STGW01000025">
    <property type="protein sequence ID" value="THV08822.1"/>
    <property type="molecule type" value="Genomic_DNA"/>
</dbReference>
<comment type="caution">
    <text evidence="1">The sequence shown here is derived from an EMBL/GenBank/DDBJ whole genome shotgun (WGS) entry which is preliminary data.</text>
</comment>
<dbReference type="AlphaFoldDB" id="A0A4S8N027"/>
<feature type="non-terminal residue" evidence="1">
    <location>
        <position position="142"/>
    </location>
</feature>
<evidence type="ECO:0000313" key="1">
    <source>
        <dbReference type="EMBL" id="THV08822.1"/>
    </source>
</evidence>
<keyword evidence="2" id="KW-1185">Reference proteome</keyword>
<dbReference type="RefSeq" id="WP_136564481.1">
    <property type="nucleotide sequence ID" value="NZ_BAABLS010000010.1"/>
</dbReference>
<evidence type="ECO:0008006" key="3">
    <source>
        <dbReference type="Google" id="ProtNLM"/>
    </source>
</evidence>
<dbReference type="Proteomes" id="UP000307087">
    <property type="component" value="Unassembled WGS sequence"/>
</dbReference>
<sequence length="142" mass="15854">MHVDLMRDKARTMPQDEGVDVSALRVWHCNYQSLAAVRGYPNLKTLVVATYPDDSLEPLADLEQLEYLSLLHLPAVTDLAPLARLNRLRTLRLSTLPSWDSSGKVTTVESLAPLATLPHLKHLELFGVRPVESSRVVYDGPE</sequence>
<evidence type="ECO:0000313" key="2">
    <source>
        <dbReference type="Proteomes" id="UP000307087"/>
    </source>
</evidence>
<dbReference type="Gene3D" id="3.80.10.10">
    <property type="entry name" value="Ribonuclease Inhibitor"/>
    <property type="match status" value="1"/>
</dbReference>
<protein>
    <recommendedName>
        <fullName evidence="3">Leucine-rich repeat domain-containing protein</fullName>
    </recommendedName>
</protein>
<reference evidence="1 2" key="1">
    <citation type="journal article" date="2009" name="Int. J. Syst. Evol. Microbiol.">
        <title>Nocardioides caeni sp. nov., isolated from wastewater.</title>
        <authorList>
            <person name="Yoon J.H."/>
            <person name="Kang S.J."/>
            <person name="Park S."/>
            <person name="Kim W."/>
            <person name="Oh T.K."/>
        </authorList>
    </citation>
    <scope>NUCLEOTIDE SEQUENCE [LARGE SCALE GENOMIC DNA]</scope>
    <source>
        <strain evidence="1 2">DSM 23134</strain>
    </source>
</reference>
<proteinExistence type="predicted"/>
<dbReference type="SUPFAM" id="SSF52058">
    <property type="entry name" value="L domain-like"/>
    <property type="match status" value="1"/>
</dbReference>
<accession>A0A4S8N027</accession>
<organism evidence="1 2">
    <name type="scientific">Nocardioides caeni</name>
    <dbReference type="NCBI Taxonomy" id="574700"/>
    <lineage>
        <taxon>Bacteria</taxon>
        <taxon>Bacillati</taxon>
        <taxon>Actinomycetota</taxon>
        <taxon>Actinomycetes</taxon>
        <taxon>Propionibacteriales</taxon>
        <taxon>Nocardioidaceae</taxon>
        <taxon>Nocardioides</taxon>
    </lineage>
</organism>